<dbReference type="HOGENOM" id="CLU_106844_0_0_1"/>
<evidence type="ECO:0000313" key="2">
    <source>
        <dbReference type="EMBL" id="EXX58738.1"/>
    </source>
</evidence>
<dbReference type="EMBL" id="JEMT01026626">
    <property type="protein sequence ID" value="EXX58738.1"/>
    <property type="molecule type" value="Genomic_DNA"/>
</dbReference>
<evidence type="ECO:0000313" key="3">
    <source>
        <dbReference type="Proteomes" id="UP000022910"/>
    </source>
</evidence>
<feature type="region of interest" description="Disordered" evidence="1">
    <location>
        <begin position="44"/>
        <end position="68"/>
    </location>
</feature>
<feature type="compositionally biased region" description="Low complexity" evidence="1">
    <location>
        <begin position="51"/>
        <end position="63"/>
    </location>
</feature>
<proteinExistence type="predicted"/>
<sequence>MEHLSFTYIASQWTDTDSIISSYRKICKQLAICQEKLREEREKKGQKKLSKCSQKAAQQSLQSQHEENNNVLNFSNKLKLQKEVSALHAEEKHLIRIKNALWRSMGPSFCARKENKLVSSKSLECSSPYQRKDGQQKKCLTNATQTHSSSYVPRYNRSLQNRRIQRKIRHASTYQGKTQMIPSQPISLMGLISDYARYLTPILIQTIQNS</sequence>
<dbReference type="AlphaFoldDB" id="A0A015LVU3"/>
<organism evidence="2 3">
    <name type="scientific">Rhizophagus irregularis (strain DAOM 197198w)</name>
    <name type="common">Glomus intraradices</name>
    <dbReference type="NCBI Taxonomy" id="1432141"/>
    <lineage>
        <taxon>Eukaryota</taxon>
        <taxon>Fungi</taxon>
        <taxon>Fungi incertae sedis</taxon>
        <taxon>Mucoromycota</taxon>
        <taxon>Glomeromycotina</taxon>
        <taxon>Glomeromycetes</taxon>
        <taxon>Glomerales</taxon>
        <taxon>Glomeraceae</taxon>
        <taxon>Rhizophagus</taxon>
    </lineage>
</organism>
<dbReference type="Proteomes" id="UP000022910">
    <property type="component" value="Unassembled WGS sequence"/>
</dbReference>
<reference evidence="2 3" key="1">
    <citation type="submission" date="2014-02" db="EMBL/GenBank/DDBJ databases">
        <title>Single nucleus genome sequencing reveals high similarity among nuclei of an endomycorrhizal fungus.</title>
        <authorList>
            <person name="Lin K."/>
            <person name="Geurts R."/>
            <person name="Zhang Z."/>
            <person name="Limpens E."/>
            <person name="Saunders D.G."/>
            <person name="Mu D."/>
            <person name="Pang E."/>
            <person name="Cao H."/>
            <person name="Cha H."/>
            <person name="Lin T."/>
            <person name="Zhou Q."/>
            <person name="Shang Y."/>
            <person name="Li Y."/>
            <person name="Ivanov S."/>
            <person name="Sharma T."/>
            <person name="Velzen R.V."/>
            <person name="Ruijter N.D."/>
            <person name="Aanen D.K."/>
            <person name="Win J."/>
            <person name="Kamoun S."/>
            <person name="Bisseling T."/>
            <person name="Huang S."/>
        </authorList>
    </citation>
    <scope>NUCLEOTIDE SEQUENCE [LARGE SCALE GENOMIC DNA]</scope>
    <source>
        <strain evidence="3">DAOM197198w</strain>
    </source>
</reference>
<protein>
    <submittedName>
        <fullName evidence="2">Uncharacterized protein</fullName>
    </submittedName>
</protein>
<gene>
    <name evidence="2" type="ORF">RirG_195170</name>
</gene>
<name>A0A015LVU3_RHIIW</name>
<keyword evidence="3" id="KW-1185">Reference proteome</keyword>
<evidence type="ECO:0000256" key="1">
    <source>
        <dbReference type="SAM" id="MobiDB-lite"/>
    </source>
</evidence>
<dbReference type="OrthoDB" id="2356950at2759"/>
<comment type="caution">
    <text evidence="2">The sequence shown here is derived from an EMBL/GenBank/DDBJ whole genome shotgun (WGS) entry which is preliminary data.</text>
</comment>
<accession>A0A015LVU3</accession>